<dbReference type="Gene3D" id="3.30.200.20">
    <property type="entry name" value="Phosphorylase Kinase, domain 1"/>
    <property type="match status" value="1"/>
</dbReference>
<comment type="caution">
    <text evidence="4">The sequence shown here is derived from an EMBL/GenBank/DDBJ whole genome shotgun (WGS) entry which is preliminary data.</text>
</comment>
<dbReference type="OrthoDB" id="1668230at2759"/>
<dbReference type="Pfam" id="PF23457">
    <property type="entry name" value="LysM2_NFP"/>
    <property type="match status" value="1"/>
</dbReference>
<keyword evidence="1" id="KW-0812">Transmembrane</keyword>
<accession>A0A6A4PZ99</accession>
<protein>
    <recommendedName>
        <fullName evidence="6">Protein kinase domain-containing protein</fullName>
    </recommendedName>
</protein>
<organism evidence="4 5">
    <name type="scientific">Lupinus albus</name>
    <name type="common">White lupine</name>
    <name type="synonym">Lupinus termis</name>
    <dbReference type="NCBI Taxonomy" id="3870"/>
    <lineage>
        <taxon>Eukaryota</taxon>
        <taxon>Viridiplantae</taxon>
        <taxon>Streptophyta</taxon>
        <taxon>Embryophyta</taxon>
        <taxon>Tracheophyta</taxon>
        <taxon>Spermatophyta</taxon>
        <taxon>Magnoliopsida</taxon>
        <taxon>eudicotyledons</taxon>
        <taxon>Gunneridae</taxon>
        <taxon>Pentapetalae</taxon>
        <taxon>rosids</taxon>
        <taxon>fabids</taxon>
        <taxon>Fabales</taxon>
        <taxon>Fabaceae</taxon>
        <taxon>Papilionoideae</taxon>
        <taxon>50 kb inversion clade</taxon>
        <taxon>genistoids sensu lato</taxon>
        <taxon>core genistoids</taxon>
        <taxon>Genisteae</taxon>
        <taxon>Lupinus</taxon>
    </lineage>
</organism>
<dbReference type="InterPro" id="IPR011009">
    <property type="entry name" value="Kinase-like_dom_sf"/>
</dbReference>
<feature type="domain" description="Protein kinase" evidence="2">
    <location>
        <begin position="302"/>
        <end position="581"/>
    </location>
</feature>
<dbReference type="InterPro" id="IPR018392">
    <property type="entry name" value="LysM"/>
</dbReference>
<feature type="domain" description="LysM" evidence="3">
    <location>
        <begin position="196"/>
        <end position="240"/>
    </location>
</feature>
<evidence type="ECO:0000259" key="3">
    <source>
        <dbReference type="PROSITE" id="PS51782"/>
    </source>
</evidence>
<dbReference type="GO" id="GO:0005524">
    <property type="term" value="F:ATP binding"/>
    <property type="evidence" value="ECO:0007669"/>
    <property type="project" value="InterPro"/>
</dbReference>
<dbReference type="Pfam" id="PF07714">
    <property type="entry name" value="PK_Tyr_Ser-Thr"/>
    <property type="match status" value="1"/>
</dbReference>
<sequence length="612" mass="67898">MTHFLFSFPCNLHSFTTMVAFFIPSCSLSLVLALMLFFTNISVQSQQINATDFSCPVDSPPSCETYVTYIAHSPNFLSVVSISNIFYTSPLSIARASNLEAEDNTLIPDQVLLVPVTCGCVGKYSFANMSYEIKLGDTYQLVIETIYENLTNWLVVADLNPGLVPTLLTVGVEVIFPLFCRCPSKNQLNKGIKNLITYVWQPNDTVSIVSSKFGASSADILSENNYGENFTAAIHQPILIPVTQLPHLSQPELSNARKSSIHLMLIIGISLGCILLVAALVVLLVYVCYLKKRILKRKDSSVETADRLLTGVSGYVSKPTVYQIDAIMEATMNLSDLCKIGESVYKAKMDGRVLAVKKAKEDVSEELKILQKVNHGNLVKLMGVSSDNDGNFFLVYEYAENGCLDDWMFFKSSSNSMVSLTWSQRISIAVDIAMGLQYMHEHTHPRIVHRDITTSNILIDSNFKAKISNFSMAITSTNPMMPKIDVFAFGVVLLELLTGKKAITTKTNGEVVMLWKDIRKVFDLEEDNKEVMLQRWMDPKMENFYPVDYALHLASLAVNCTADKPLSRPTMTEIVLTLSLLAQPSPASLERSLTSSGLDVEATQTISPIEAR</sequence>
<feature type="transmembrane region" description="Helical" evidence="1">
    <location>
        <begin position="263"/>
        <end position="289"/>
    </location>
</feature>
<dbReference type="InterPro" id="IPR008266">
    <property type="entry name" value="Tyr_kinase_AS"/>
</dbReference>
<evidence type="ECO:0000313" key="4">
    <source>
        <dbReference type="EMBL" id="KAE9606733.1"/>
    </source>
</evidence>
<dbReference type="Pfam" id="PF23446">
    <property type="entry name" value="LysM1_NFP_LYK"/>
    <property type="match status" value="1"/>
</dbReference>
<keyword evidence="1" id="KW-1133">Transmembrane helix</keyword>
<dbReference type="PROSITE" id="PS51782">
    <property type="entry name" value="LYSM"/>
    <property type="match status" value="1"/>
</dbReference>
<proteinExistence type="predicted"/>
<dbReference type="SUPFAM" id="SSF56112">
    <property type="entry name" value="Protein kinase-like (PK-like)"/>
    <property type="match status" value="1"/>
</dbReference>
<evidence type="ECO:0000259" key="2">
    <source>
        <dbReference type="PROSITE" id="PS50011"/>
    </source>
</evidence>
<gene>
    <name evidence="4" type="ORF">Lalb_Chr09g0322721</name>
</gene>
<dbReference type="InterPro" id="IPR000719">
    <property type="entry name" value="Prot_kinase_dom"/>
</dbReference>
<dbReference type="GO" id="GO:0004672">
    <property type="term" value="F:protein kinase activity"/>
    <property type="evidence" value="ECO:0007669"/>
    <property type="project" value="InterPro"/>
</dbReference>
<evidence type="ECO:0008006" key="6">
    <source>
        <dbReference type="Google" id="ProtNLM"/>
    </source>
</evidence>
<keyword evidence="5" id="KW-1185">Reference proteome</keyword>
<dbReference type="InterPro" id="IPR056561">
    <property type="entry name" value="NFP_LYK_LysM1"/>
</dbReference>
<name>A0A6A4PZ99_LUPAL</name>
<dbReference type="InterPro" id="IPR059144">
    <property type="entry name" value="NFP_LysM3"/>
</dbReference>
<dbReference type="PROSITE" id="PS00109">
    <property type="entry name" value="PROTEIN_KINASE_TYR"/>
    <property type="match status" value="1"/>
</dbReference>
<dbReference type="PANTHER" id="PTHR45927">
    <property type="entry name" value="LYSM-DOMAIN RECEPTOR-LIKE KINASE-RELATED"/>
    <property type="match status" value="1"/>
</dbReference>
<dbReference type="PANTHER" id="PTHR45927:SF2">
    <property type="entry name" value="SERINE_THREONINE RECEPTOR-LIKE KINASE NFP"/>
    <property type="match status" value="1"/>
</dbReference>
<feature type="transmembrane region" description="Helical" evidence="1">
    <location>
        <begin position="12"/>
        <end position="38"/>
    </location>
</feature>
<dbReference type="Gene3D" id="1.10.510.10">
    <property type="entry name" value="Transferase(Phosphotransferase) domain 1"/>
    <property type="match status" value="2"/>
</dbReference>
<dbReference type="Pfam" id="PF23462">
    <property type="entry name" value="LysM3_NFP"/>
    <property type="match status" value="1"/>
</dbReference>
<dbReference type="EMBL" id="WOCE01000009">
    <property type="protein sequence ID" value="KAE9606733.1"/>
    <property type="molecule type" value="Genomic_DNA"/>
</dbReference>
<dbReference type="InterPro" id="IPR052611">
    <property type="entry name" value="Plant_RLK_LysM"/>
</dbReference>
<dbReference type="AlphaFoldDB" id="A0A6A4PZ99"/>
<dbReference type="PROSITE" id="PS50011">
    <property type="entry name" value="PROTEIN_KINASE_DOM"/>
    <property type="match status" value="1"/>
</dbReference>
<evidence type="ECO:0000256" key="1">
    <source>
        <dbReference type="SAM" id="Phobius"/>
    </source>
</evidence>
<dbReference type="GO" id="GO:0005886">
    <property type="term" value="C:plasma membrane"/>
    <property type="evidence" value="ECO:0007669"/>
    <property type="project" value="UniProtKB-ARBA"/>
</dbReference>
<keyword evidence="1" id="KW-0472">Membrane</keyword>
<reference evidence="5" key="1">
    <citation type="journal article" date="2020" name="Nat. Commun.">
        <title>Genome sequence of the cluster root forming white lupin.</title>
        <authorList>
            <person name="Hufnagel B."/>
            <person name="Marques A."/>
            <person name="Soriano A."/>
            <person name="Marques L."/>
            <person name="Divol F."/>
            <person name="Doumas P."/>
            <person name="Sallet E."/>
            <person name="Mancinotti D."/>
            <person name="Carrere S."/>
            <person name="Marande W."/>
            <person name="Arribat S."/>
            <person name="Keller J."/>
            <person name="Huneau C."/>
            <person name="Blein T."/>
            <person name="Aime D."/>
            <person name="Laguerre M."/>
            <person name="Taylor J."/>
            <person name="Schubert V."/>
            <person name="Nelson M."/>
            <person name="Geu-Flores F."/>
            <person name="Crespi M."/>
            <person name="Gallardo-Guerrero K."/>
            <person name="Delaux P.-M."/>
            <person name="Salse J."/>
            <person name="Berges H."/>
            <person name="Guyot R."/>
            <person name="Gouzy J."/>
            <person name="Peret B."/>
        </authorList>
    </citation>
    <scope>NUCLEOTIDE SEQUENCE [LARGE SCALE GENOMIC DNA]</scope>
    <source>
        <strain evidence="5">cv. Amiga</strain>
    </source>
</reference>
<dbReference type="InterPro" id="IPR059143">
    <property type="entry name" value="NFP_LysM2"/>
</dbReference>
<dbReference type="Proteomes" id="UP000447434">
    <property type="component" value="Chromosome 9"/>
</dbReference>
<dbReference type="InterPro" id="IPR001245">
    <property type="entry name" value="Ser-Thr/Tyr_kinase_cat_dom"/>
</dbReference>
<evidence type="ECO:0000313" key="5">
    <source>
        <dbReference type="Proteomes" id="UP000447434"/>
    </source>
</evidence>